<reference evidence="2 3" key="1">
    <citation type="submission" date="2022-02" db="EMBL/GenBank/DDBJ databases">
        <title>Comparative genomics of the first Antarctic Pseudomonas spp. capable of biotransforming 2,4,6-Trinitrotoluene.</title>
        <authorList>
            <person name="Cabrera M.A."/>
            <person name="Marquez S.L."/>
            <person name="Perez-Donoso J.M."/>
        </authorList>
    </citation>
    <scope>NUCLEOTIDE SEQUENCE [LARGE SCALE GENOMIC DNA]</scope>
    <source>
        <strain evidence="2 3">TNT11</strain>
    </source>
</reference>
<name>A0ABT0EDP4_9PSED</name>
<evidence type="ECO:0000313" key="2">
    <source>
        <dbReference type="EMBL" id="MCK1783826.1"/>
    </source>
</evidence>
<gene>
    <name evidence="2" type="ORF">L9Z73_05460</name>
</gene>
<dbReference type="Pfam" id="PF01370">
    <property type="entry name" value="Epimerase"/>
    <property type="match status" value="1"/>
</dbReference>
<keyword evidence="3" id="KW-1185">Reference proteome</keyword>
<dbReference type="InterPro" id="IPR036291">
    <property type="entry name" value="NAD(P)-bd_dom_sf"/>
</dbReference>
<dbReference type="EMBL" id="JAKNRV010000026">
    <property type="protein sequence ID" value="MCK1783826.1"/>
    <property type="molecule type" value="Genomic_DNA"/>
</dbReference>
<comment type="caution">
    <text evidence="2">The sequence shown here is derived from an EMBL/GenBank/DDBJ whole genome shotgun (WGS) entry which is preliminary data.</text>
</comment>
<dbReference type="PANTHER" id="PTHR43245:SF58">
    <property type="entry name" value="BLL5923 PROTEIN"/>
    <property type="match status" value="1"/>
</dbReference>
<dbReference type="Gene3D" id="3.40.50.720">
    <property type="entry name" value="NAD(P)-binding Rossmann-like Domain"/>
    <property type="match status" value="1"/>
</dbReference>
<organism evidence="2 3">
    <name type="scientific">Pseudomonas emilianonis</name>
    <dbReference type="NCBI Taxonomy" id="2915812"/>
    <lineage>
        <taxon>Bacteria</taxon>
        <taxon>Pseudomonadati</taxon>
        <taxon>Pseudomonadota</taxon>
        <taxon>Gammaproteobacteria</taxon>
        <taxon>Pseudomonadales</taxon>
        <taxon>Pseudomonadaceae</taxon>
        <taxon>Pseudomonas</taxon>
    </lineage>
</organism>
<dbReference type="SUPFAM" id="SSF51735">
    <property type="entry name" value="NAD(P)-binding Rossmann-fold domains"/>
    <property type="match status" value="1"/>
</dbReference>
<dbReference type="InterPro" id="IPR050177">
    <property type="entry name" value="Lipid_A_modif_metabolic_enz"/>
</dbReference>
<protein>
    <submittedName>
        <fullName evidence="2">SDR family oxidoreductase</fullName>
    </submittedName>
</protein>
<dbReference type="RefSeq" id="WP_247397184.1">
    <property type="nucleotide sequence ID" value="NZ_JAKNRV010000026.1"/>
</dbReference>
<dbReference type="InterPro" id="IPR001509">
    <property type="entry name" value="Epimerase_deHydtase"/>
</dbReference>
<feature type="domain" description="NAD-dependent epimerase/dehydratase" evidence="1">
    <location>
        <begin position="6"/>
        <end position="228"/>
    </location>
</feature>
<accession>A0ABT0EDP4</accession>
<sequence>MTTLLLVTGSSGFVGRHLVKALVEDPRYGVCALVRRPPVDPVVGLDYQVLPDFSDLTPQHCAFNGVEAVIHLASRVHVMNETSLDPLDAFRQVNVAQTVLLARSAAEAGVKRFIFISSVKVNGGQTRPGQPFRETDTASPLDPYGVSKMEAEEALKVVASETGLDVVILRPVLVYGPGVKANFETMMRWVKKGVPLPLGAIRNLRSFVALDNLVSLILTCVEHPAAANQTFLVSDGDDVSTTDLLRRLAHALGAEARLIPVPAQMLSAAATLLGRRAFAQRLCGSLQVDISKARALLDWQPVISLDQGLDVTAQYFLGEKTE</sequence>
<evidence type="ECO:0000259" key="1">
    <source>
        <dbReference type="Pfam" id="PF01370"/>
    </source>
</evidence>
<proteinExistence type="predicted"/>
<dbReference type="CDD" id="cd05232">
    <property type="entry name" value="UDP_G4E_4_SDR_e"/>
    <property type="match status" value="1"/>
</dbReference>
<dbReference type="Proteomes" id="UP001317085">
    <property type="component" value="Unassembled WGS sequence"/>
</dbReference>
<evidence type="ECO:0000313" key="3">
    <source>
        <dbReference type="Proteomes" id="UP001317085"/>
    </source>
</evidence>
<dbReference type="PANTHER" id="PTHR43245">
    <property type="entry name" value="BIFUNCTIONAL POLYMYXIN RESISTANCE PROTEIN ARNA"/>
    <property type="match status" value="1"/>
</dbReference>